<dbReference type="EMBL" id="LECT01000054">
    <property type="protein sequence ID" value="KLU01383.1"/>
    <property type="molecule type" value="Genomic_DNA"/>
</dbReference>
<comment type="caution">
    <text evidence="1">The sequence shown here is derived from an EMBL/GenBank/DDBJ whole genome shotgun (WGS) entry which is preliminary data.</text>
</comment>
<keyword evidence="2" id="KW-1185">Reference proteome</keyword>
<dbReference type="STRING" id="595434.RISK_006539"/>
<protein>
    <submittedName>
        <fullName evidence="1">Uncharacterized protein</fullName>
    </submittedName>
</protein>
<accession>A0A0J1B465</accession>
<sequence length="38" mass="4383">MHPFMDECWVSNGLDEQPAHRLAISRWTLARTAENLVS</sequence>
<dbReference type="Proteomes" id="UP000036367">
    <property type="component" value="Unassembled WGS sequence"/>
</dbReference>
<name>A0A0J1B465_RHOIS</name>
<proteinExistence type="predicted"/>
<evidence type="ECO:0000313" key="2">
    <source>
        <dbReference type="Proteomes" id="UP000036367"/>
    </source>
</evidence>
<organism evidence="1 2">
    <name type="scientific">Rhodopirellula islandica</name>
    <dbReference type="NCBI Taxonomy" id="595434"/>
    <lineage>
        <taxon>Bacteria</taxon>
        <taxon>Pseudomonadati</taxon>
        <taxon>Planctomycetota</taxon>
        <taxon>Planctomycetia</taxon>
        <taxon>Pirellulales</taxon>
        <taxon>Pirellulaceae</taxon>
        <taxon>Rhodopirellula</taxon>
    </lineage>
</organism>
<gene>
    <name evidence="1" type="ORF">RISK_006539</name>
</gene>
<dbReference type="AlphaFoldDB" id="A0A0J1B465"/>
<reference evidence="1" key="1">
    <citation type="submission" date="2015-05" db="EMBL/GenBank/DDBJ databases">
        <title>Permanent draft genome of Rhodopirellula islandicus K833.</title>
        <authorList>
            <person name="Kizina J."/>
            <person name="Richter M."/>
            <person name="Glockner F.O."/>
            <person name="Harder J."/>
        </authorList>
    </citation>
    <scope>NUCLEOTIDE SEQUENCE [LARGE SCALE GENOMIC DNA]</scope>
    <source>
        <strain evidence="1">K833</strain>
    </source>
</reference>
<evidence type="ECO:0000313" key="1">
    <source>
        <dbReference type="EMBL" id="KLU01383.1"/>
    </source>
</evidence>